<dbReference type="PANTHER" id="PTHR42792:SF1">
    <property type="entry name" value="FLAGELLAR HOOK-ASSOCIATED PROTEIN 3"/>
    <property type="match status" value="1"/>
</dbReference>
<accession>A0A9X9XHJ8</accession>
<dbReference type="Proteomes" id="UP001138709">
    <property type="component" value="Unassembled WGS sequence"/>
</dbReference>
<evidence type="ECO:0000256" key="1">
    <source>
        <dbReference type="ARBA" id="ARBA00004365"/>
    </source>
</evidence>
<sequence length="354" mass="36698">MSGIGSIGRLDAGAAALRARLEVLTRQMSDGRKGPGYGDIAPEARRAIDLRADMARREAWEGTISRALARTEVTQKALGRMSDIATQFYEEAILIDGTSEERISAVAAQAKAALSEFASLLNERYAGEYLFGGSDGANPPIPDPENIASSGFATDIAAAVAGLGGGNAAAVAAATLAAASSDAAGTTPFSAFLSDPALGLTEPRRSVPAAEGERVGYGVFANRNATATSEGETTGSWARDILRGLATLAAMDPSQAALGTDFTDLIATVRDGMRSAIDAIGEERGALGVTEQRLETTAQRHSEVSVALAGQLASIEEVDMAETISRLQNTKTQLEASYNAIALVSGLTLTQFLR</sequence>
<evidence type="ECO:0000313" key="6">
    <source>
        <dbReference type="Proteomes" id="UP001138709"/>
    </source>
</evidence>
<evidence type="ECO:0000259" key="4">
    <source>
        <dbReference type="Pfam" id="PF00700"/>
    </source>
</evidence>
<keyword evidence="3" id="KW-0975">Bacterial flagellum</keyword>
<protein>
    <recommendedName>
        <fullName evidence="4">Flagellin C-terminal domain-containing protein</fullName>
    </recommendedName>
</protein>
<reference evidence="5" key="1">
    <citation type="submission" date="2020-01" db="EMBL/GenBank/DDBJ databases">
        <authorList>
            <person name="Rat A."/>
        </authorList>
    </citation>
    <scope>NUCLEOTIDE SEQUENCE</scope>
    <source>
        <strain evidence="5">LMG 31228</strain>
    </source>
</reference>
<dbReference type="InterPro" id="IPR001492">
    <property type="entry name" value="Flagellin"/>
</dbReference>
<dbReference type="AlphaFoldDB" id="A0A9X9XHJ8"/>
<dbReference type="SUPFAM" id="SSF64518">
    <property type="entry name" value="Phase 1 flagellin"/>
    <property type="match status" value="1"/>
</dbReference>
<organism evidence="5 6">
    <name type="scientific">Neoroseomonas eburnea</name>
    <dbReference type="NCBI Taxonomy" id="1346889"/>
    <lineage>
        <taxon>Bacteria</taxon>
        <taxon>Pseudomonadati</taxon>
        <taxon>Pseudomonadota</taxon>
        <taxon>Alphaproteobacteria</taxon>
        <taxon>Acetobacterales</taxon>
        <taxon>Acetobacteraceae</taxon>
        <taxon>Neoroseomonas</taxon>
    </lineage>
</organism>
<comment type="caution">
    <text evidence="5">The sequence shown here is derived from an EMBL/GenBank/DDBJ whole genome shotgun (WGS) entry which is preliminary data.</text>
</comment>
<evidence type="ECO:0000256" key="2">
    <source>
        <dbReference type="ARBA" id="ARBA00005709"/>
    </source>
</evidence>
<dbReference type="GO" id="GO:0009288">
    <property type="term" value="C:bacterial-type flagellum"/>
    <property type="evidence" value="ECO:0007669"/>
    <property type="project" value="UniProtKB-SubCell"/>
</dbReference>
<proteinExistence type="inferred from homology"/>
<keyword evidence="6" id="KW-1185">Reference proteome</keyword>
<reference evidence="5" key="2">
    <citation type="journal article" date="2021" name="Syst. Appl. Microbiol.">
        <title>Roseomonas hellenica sp. nov., isolated from roots of wild-growing Alkanna tinctoria.</title>
        <authorList>
            <person name="Rat A."/>
            <person name="Naranjo H.D."/>
            <person name="Lebbe L."/>
            <person name="Cnockaert M."/>
            <person name="Krigas N."/>
            <person name="Grigoriadou K."/>
            <person name="Maloupa E."/>
            <person name="Willems A."/>
        </authorList>
    </citation>
    <scope>NUCLEOTIDE SEQUENCE</scope>
    <source>
        <strain evidence="5">LMG 31228</strain>
    </source>
</reference>
<dbReference type="RefSeq" id="WP_211848758.1">
    <property type="nucleotide sequence ID" value="NZ_JAAEDL010000028.1"/>
</dbReference>
<dbReference type="Gene3D" id="1.20.1330.10">
    <property type="entry name" value="f41 fragment of flagellin, N-terminal domain"/>
    <property type="match status" value="1"/>
</dbReference>
<dbReference type="InterPro" id="IPR046358">
    <property type="entry name" value="Flagellin_C"/>
</dbReference>
<dbReference type="PANTHER" id="PTHR42792">
    <property type="entry name" value="FLAGELLIN"/>
    <property type="match status" value="1"/>
</dbReference>
<dbReference type="EMBL" id="JAAEDL010000028">
    <property type="protein sequence ID" value="MBR0683184.1"/>
    <property type="molecule type" value="Genomic_DNA"/>
</dbReference>
<dbReference type="Pfam" id="PF00700">
    <property type="entry name" value="Flagellin_C"/>
    <property type="match status" value="1"/>
</dbReference>
<feature type="domain" description="Flagellin C-terminal" evidence="4">
    <location>
        <begin position="274"/>
        <end position="347"/>
    </location>
</feature>
<dbReference type="GO" id="GO:0005198">
    <property type="term" value="F:structural molecule activity"/>
    <property type="evidence" value="ECO:0007669"/>
    <property type="project" value="InterPro"/>
</dbReference>
<evidence type="ECO:0000313" key="5">
    <source>
        <dbReference type="EMBL" id="MBR0683184.1"/>
    </source>
</evidence>
<comment type="similarity">
    <text evidence="2">Belongs to the bacterial flagellin family.</text>
</comment>
<comment type="subcellular location">
    <subcellularLocation>
        <location evidence="1">Bacterial flagellum</location>
    </subcellularLocation>
</comment>
<name>A0A9X9XHJ8_9PROT</name>
<evidence type="ECO:0000256" key="3">
    <source>
        <dbReference type="ARBA" id="ARBA00023143"/>
    </source>
</evidence>
<gene>
    <name evidence="5" type="ORF">GXW74_22030</name>
</gene>